<evidence type="ECO:0000256" key="3">
    <source>
        <dbReference type="ARBA" id="ARBA00022640"/>
    </source>
</evidence>
<feature type="chain" id="PRO_5031113648" evidence="4">
    <location>
        <begin position="16"/>
        <end position="324"/>
    </location>
</feature>
<organism evidence="5">
    <name type="scientific">Chrysotila carterae</name>
    <name type="common">Marine alga</name>
    <name type="synonym">Syracosphaera carterae</name>
    <dbReference type="NCBI Taxonomy" id="13221"/>
    <lineage>
        <taxon>Eukaryota</taxon>
        <taxon>Haptista</taxon>
        <taxon>Haptophyta</taxon>
        <taxon>Prymnesiophyceae</taxon>
        <taxon>Isochrysidales</taxon>
        <taxon>Isochrysidaceae</taxon>
        <taxon>Chrysotila</taxon>
    </lineage>
</organism>
<keyword evidence="3" id="KW-0934">Plastid</keyword>
<evidence type="ECO:0000256" key="4">
    <source>
        <dbReference type="SAM" id="SignalP"/>
    </source>
</evidence>
<proteinExistence type="predicted"/>
<dbReference type="Gene3D" id="3.40.1350.100">
    <property type="match status" value="2"/>
</dbReference>
<dbReference type="PANTHER" id="PTHR33926:SF4">
    <property type="entry name" value="PROTEIN TIC 22, CHLOROPLASTIC"/>
    <property type="match status" value="1"/>
</dbReference>
<dbReference type="EMBL" id="HBIZ01011812">
    <property type="protein sequence ID" value="CAE0754499.1"/>
    <property type="molecule type" value="Transcribed_RNA"/>
</dbReference>
<comment type="subcellular location">
    <subcellularLocation>
        <location evidence="1">Plastid</location>
        <location evidence="1">Chloroplast</location>
    </subcellularLocation>
</comment>
<name>A0A7S4B561_CHRCT</name>
<evidence type="ECO:0000256" key="2">
    <source>
        <dbReference type="ARBA" id="ARBA00022528"/>
    </source>
</evidence>
<accession>A0A7S4B561</accession>
<keyword evidence="4" id="KW-0732">Signal</keyword>
<sequence>MRNLVLAVAFGTATALDTAHTAMPARHTAAAAAMSPTTSPSVSLPRRAALLAASALPMQLMAARSNAADSEGSSTSAASKADVQALLSGVPLFVVSNAQGQPYLTQQDSQGRRSGFFHLDPLQAVRELQEIRGFDSSASLVVVPLDSIWFDLPQSAAAAAQSLANSPQPRSGTSSDLRLFSLEPIAAESSSSSAAAAGLKPDEVALFYEPALLLQTADGEKLPYFFRQDDLVTTWESAQTQKVRRKPSVKALSLPQLLTLYENGQLAQPPLLIAASEALAVVDRVGGGRGDGGAPATKEQLIEKLALSTPFGAGARRQKLLGIF</sequence>
<dbReference type="GO" id="GO:0009507">
    <property type="term" value="C:chloroplast"/>
    <property type="evidence" value="ECO:0007669"/>
    <property type="project" value="UniProtKB-SubCell"/>
</dbReference>
<evidence type="ECO:0000313" key="5">
    <source>
        <dbReference type="EMBL" id="CAE0754499.1"/>
    </source>
</evidence>
<dbReference type="PANTHER" id="PTHR33926">
    <property type="entry name" value="PROTEIN TIC 22, CHLOROPLASTIC"/>
    <property type="match status" value="1"/>
</dbReference>
<keyword evidence="2" id="KW-0150">Chloroplast</keyword>
<feature type="signal peptide" evidence="4">
    <location>
        <begin position="1"/>
        <end position="15"/>
    </location>
</feature>
<gene>
    <name evidence="5" type="ORF">PCAR00345_LOCUS7086</name>
</gene>
<evidence type="ECO:0000256" key="1">
    <source>
        <dbReference type="ARBA" id="ARBA00004229"/>
    </source>
</evidence>
<protein>
    <submittedName>
        <fullName evidence="5">Uncharacterized protein</fullName>
    </submittedName>
</protein>
<dbReference type="InterPro" id="IPR007378">
    <property type="entry name" value="Tic22-like"/>
</dbReference>
<dbReference type="GO" id="GO:0015031">
    <property type="term" value="P:protein transport"/>
    <property type="evidence" value="ECO:0007669"/>
    <property type="project" value="InterPro"/>
</dbReference>
<dbReference type="AlphaFoldDB" id="A0A7S4B561"/>
<reference evidence="5" key="1">
    <citation type="submission" date="2021-01" db="EMBL/GenBank/DDBJ databases">
        <authorList>
            <person name="Corre E."/>
            <person name="Pelletier E."/>
            <person name="Niang G."/>
            <person name="Scheremetjew M."/>
            <person name="Finn R."/>
            <person name="Kale V."/>
            <person name="Holt S."/>
            <person name="Cochrane G."/>
            <person name="Meng A."/>
            <person name="Brown T."/>
            <person name="Cohen L."/>
        </authorList>
    </citation>
    <scope>NUCLEOTIDE SEQUENCE</scope>
    <source>
        <strain evidence="5">CCMP645</strain>
    </source>
</reference>